<keyword evidence="2" id="KW-1185">Reference proteome</keyword>
<protein>
    <submittedName>
        <fullName evidence="1">Uncharacterized protein</fullName>
    </submittedName>
</protein>
<comment type="caution">
    <text evidence="1">The sequence shown here is derived from an EMBL/GenBank/DDBJ whole genome shotgun (WGS) entry which is preliminary data.</text>
</comment>
<name>A0ABR0AYK1_9CRUS</name>
<sequence length="83" mass="9737">MDHYFPGEMASDVLLFVQRDKWDISSSMILKKIENLFDRIGRIQQQDQRTWDAVPKEIGRRHAGGRRRTVFLVSNAACDDDER</sequence>
<gene>
    <name evidence="1" type="ORF">OUZ56_022944</name>
</gene>
<dbReference type="Proteomes" id="UP001234178">
    <property type="component" value="Unassembled WGS sequence"/>
</dbReference>
<evidence type="ECO:0000313" key="1">
    <source>
        <dbReference type="EMBL" id="KAK4029987.1"/>
    </source>
</evidence>
<evidence type="ECO:0000313" key="2">
    <source>
        <dbReference type="Proteomes" id="UP001234178"/>
    </source>
</evidence>
<accession>A0ABR0AYK1</accession>
<dbReference type="EMBL" id="JAOYFB010000039">
    <property type="protein sequence ID" value="KAK4029987.1"/>
    <property type="molecule type" value="Genomic_DNA"/>
</dbReference>
<proteinExistence type="predicted"/>
<organism evidence="1 2">
    <name type="scientific">Daphnia magna</name>
    <dbReference type="NCBI Taxonomy" id="35525"/>
    <lineage>
        <taxon>Eukaryota</taxon>
        <taxon>Metazoa</taxon>
        <taxon>Ecdysozoa</taxon>
        <taxon>Arthropoda</taxon>
        <taxon>Crustacea</taxon>
        <taxon>Branchiopoda</taxon>
        <taxon>Diplostraca</taxon>
        <taxon>Cladocera</taxon>
        <taxon>Anomopoda</taxon>
        <taxon>Daphniidae</taxon>
        <taxon>Daphnia</taxon>
    </lineage>
</organism>
<reference evidence="1 2" key="1">
    <citation type="journal article" date="2023" name="Nucleic Acids Res.">
        <title>The hologenome of Daphnia magna reveals possible DNA methylation and microbiome-mediated evolution of the host genome.</title>
        <authorList>
            <person name="Chaturvedi A."/>
            <person name="Li X."/>
            <person name="Dhandapani V."/>
            <person name="Marshall H."/>
            <person name="Kissane S."/>
            <person name="Cuenca-Cambronero M."/>
            <person name="Asole G."/>
            <person name="Calvet F."/>
            <person name="Ruiz-Romero M."/>
            <person name="Marangio P."/>
            <person name="Guigo R."/>
            <person name="Rago D."/>
            <person name="Mirbahai L."/>
            <person name="Eastwood N."/>
            <person name="Colbourne J.K."/>
            <person name="Zhou J."/>
            <person name="Mallon E."/>
            <person name="Orsini L."/>
        </authorList>
    </citation>
    <scope>NUCLEOTIDE SEQUENCE [LARGE SCALE GENOMIC DNA]</scope>
    <source>
        <strain evidence="1">LRV0_1</strain>
    </source>
</reference>